<sequence length="202" mass="22053">MEEPRTKRPIFTPIVLILLTFSLIGNVFLYSETIQNDQTDRVSQGTEIIQSGNAAIAFMNQAAAQTEALVTASDIAARMTSKSGLLAAYRQSGSVTDFIQEAEDVNGKPFPTAKGGATEFLDQTLASLQAIGNHEGPLTAEEKTYLQGLHQVFDACKKELSAFQHDTINQEQSLLILVDKQWPQIAGKLLEQMKPADHAFKG</sequence>
<accession>A0A6C0NW54</accession>
<dbReference type="RefSeq" id="WP_162639169.1">
    <property type="nucleotide sequence ID" value="NZ_CP048286.1"/>
</dbReference>
<dbReference type="EMBL" id="CP048286">
    <property type="protein sequence ID" value="QHW30444.1"/>
    <property type="molecule type" value="Genomic_DNA"/>
</dbReference>
<organism evidence="2 3">
    <name type="scientific">Paenibacillus rhizovicinus</name>
    <dbReference type="NCBI Taxonomy" id="2704463"/>
    <lineage>
        <taxon>Bacteria</taxon>
        <taxon>Bacillati</taxon>
        <taxon>Bacillota</taxon>
        <taxon>Bacilli</taxon>
        <taxon>Bacillales</taxon>
        <taxon>Paenibacillaceae</taxon>
        <taxon>Paenibacillus</taxon>
    </lineage>
</organism>
<reference evidence="2 3" key="1">
    <citation type="submission" date="2020-02" db="EMBL/GenBank/DDBJ databases">
        <title>Paenibacillus sp. nov., isolated from rhizosphere soil of tomato.</title>
        <authorList>
            <person name="Weon H.-Y."/>
            <person name="Lee S.A."/>
        </authorList>
    </citation>
    <scope>NUCLEOTIDE SEQUENCE [LARGE SCALE GENOMIC DNA]</scope>
    <source>
        <strain evidence="2 3">14171R-81</strain>
    </source>
</reference>
<keyword evidence="1" id="KW-0472">Membrane</keyword>
<keyword evidence="3" id="KW-1185">Reference proteome</keyword>
<proteinExistence type="predicted"/>
<dbReference type="KEGG" id="prz:GZH47_06000"/>
<feature type="transmembrane region" description="Helical" evidence="1">
    <location>
        <begin position="12"/>
        <end position="31"/>
    </location>
</feature>
<dbReference type="AlphaFoldDB" id="A0A6C0NW54"/>
<keyword evidence="1" id="KW-1133">Transmembrane helix</keyword>
<keyword evidence="1" id="KW-0812">Transmembrane</keyword>
<evidence type="ECO:0000313" key="3">
    <source>
        <dbReference type="Proteomes" id="UP000479114"/>
    </source>
</evidence>
<evidence type="ECO:0000256" key="1">
    <source>
        <dbReference type="SAM" id="Phobius"/>
    </source>
</evidence>
<dbReference type="Proteomes" id="UP000479114">
    <property type="component" value="Chromosome"/>
</dbReference>
<name>A0A6C0NW54_9BACL</name>
<gene>
    <name evidence="2" type="ORF">GZH47_06000</name>
</gene>
<protein>
    <submittedName>
        <fullName evidence="2">Uncharacterized protein</fullName>
    </submittedName>
</protein>
<evidence type="ECO:0000313" key="2">
    <source>
        <dbReference type="EMBL" id="QHW30444.1"/>
    </source>
</evidence>